<sequence>MTGTTMTGTTMPGTTERPEIVVGIDPAGDWRLPVAWAADQAERRRSALRLAVSVPPPRDTQHVDDTPRLQAQTLAGQNALAAAAAWAHERRPGVPVTTVLLGGNPAQVMTRLSEGAAMVVLGSRRPSRTEGLLGTGSPVVPVTAQARCPVAVVGDAGHATRAPSHLVVEVDGSESSRAALAFAFEEARLRGCELRTVAVGRPPVLAGRPGRAPLFRSGRQRLTDATLAWAERYPEVPLTHEVTAGPPVEALAEAAEHAPAVVVGRRGRGGCTGTRVGPVVRGLLHRARCPVVTVPRG</sequence>
<protein>
    <submittedName>
        <fullName evidence="5">Universal stress protein</fullName>
    </submittedName>
</protein>
<gene>
    <name evidence="5" type="ORF">AB0D95_12355</name>
</gene>
<dbReference type="Pfam" id="PF00582">
    <property type="entry name" value="Usp"/>
    <property type="match status" value="2"/>
</dbReference>
<keyword evidence="2" id="KW-0547">Nucleotide-binding</keyword>
<reference evidence="5 6" key="1">
    <citation type="submission" date="2024-06" db="EMBL/GenBank/DDBJ databases">
        <title>The Natural Products Discovery Center: Release of the First 8490 Sequenced Strains for Exploring Actinobacteria Biosynthetic Diversity.</title>
        <authorList>
            <person name="Kalkreuter E."/>
            <person name="Kautsar S.A."/>
            <person name="Yang D."/>
            <person name="Bader C.D."/>
            <person name="Teijaro C.N."/>
            <person name="Fluegel L."/>
            <person name="Davis C.M."/>
            <person name="Simpson J.R."/>
            <person name="Lauterbach L."/>
            <person name="Steele A.D."/>
            <person name="Gui C."/>
            <person name="Meng S."/>
            <person name="Li G."/>
            <person name="Viehrig K."/>
            <person name="Ye F."/>
            <person name="Su P."/>
            <person name="Kiefer A.F."/>
            <person name="Nichols A."/>
            <person name="Cepeda A.J."/>
            <person name="Yan W."/>
            <person name="Fan B."/>
            <person name="Jiang Y."/>
            <person name="Adhikari A."/>
            <person name="Zheng C.-J."/>
            <person name="Schuster L."/>
            <person name="Cowan T.M."/>
            <person name="Smanski M.J."/>
            <person name="Chevrette M.G."/>
            <person name="De Carvalho L.P.S."/>
            <person name="Shen B."/>
        </authorList>
    </citation>
    <scope>NUCLEOTIDE SEQUENCE [LARGE SCALE GENOMIC DNA]</scope>
    <source>
        <strain evidence="5 6">NPDC048117</strain>
    </source>
</reference>
<dbReference type="EMBL" id="JBEZNA010000022">
    <property type="protein sequence ID" value="MEU9578044.1"/>
    <property type="molecule type" value="Genomic_DNA"/>
</dbReference>
<dbReference type="PANTHER" id="PTHR46268">
    <property type="entry name" value="STRESS RESPONSE PROTEIN NHAX"/>
    <property type="match status" value="1"/>
</dbReference>
<keyword evidence="6" id="KW-1185">Reference proteome</keyword>
<evidence type="ECO:0000256" key="2">
    <source>
        <dbReference type="ARBA" id="ARBA00022741"/>
    </source>
</evidence>
<evidence type="ECO:0000256" key="3">
    <source>
        <dbReference type="ARBA" id="ARBA00022840"/>
    </source>
</evidence>
<dbReference type="SUPFAM" id="SSF52402">
    <property type="entry name" value="Adenine nucleotide alpha hydrolases-like"/>
    <property type="match status" value="2"/>
</dbReference>
<dbReference type="RefSeq" id="WP_359271683.1">
    <property type="nucleotide sequence ID" value="NZ_JBEZNA010000022.1"/>
</dbReference>
<dbReference type="Gene3D" id="3.40.50.620">
    <property type="entry name" value="HUPs"/>
    <property type="match status" value="2"/>
</dbReference>
<evidence type="ECO:0000313" key="6">
    <source>
        <dbReference type="Proteomes" id="UP001551584"/>
    </source>
</evidence>
<dbReference type="PANTHER" id="PTHR46268:SF27">
    <property type="entry name" value="UNIVERSAL STRESS PROTEIN RV2623"/>
    <property type="match status" value="1"/>
</dbReference>
<keyword evidence="3" id="KW-0067">ATP-binding</keyword>
<dbReference type="InterPro" id="IPR006015">
    <property type="entry name" value="Universal_stress_UspA"/>
</dbReference>
<dbReference type="PRINTS" id="PR01438">
    <property type="entry name" value="UNVRSLSTRESS"/>
</dbReference>
<accession>A0ABV3EPA5</accession>
<evidence type="ECO:0000256" key="1">
    <source>
        <dbReference type="ARBA" id="ARBA00008791"/>
    </source>
</evidence>
<comment type="similarity">
    <text evidence="1">Belongs to the universal stress protein A family.</text>
</comment>
<evidence type="ECO:0000259" key="4">
    <source>
        <dbReference type="Pfam" id="PF00582"/>
    </source>
</evidence>
<feature type="domain" description="UspA" evidence="4">
    <location>
        <begin position="20"/>
        <end position="153"/>
    </location>
</feature>
<comment type="caution">
    <text evidence="5">The sequence shown here is derived from an EMBL/GenBank/DDBJ whole genome shotgun (WGS) entry which is preliminary data.</text>
</comment>
<evidence type="ECO:0000313" key="5">
    <source>
        <dbReference type="EMBL" id="MEU9578044.1"/>
    </source>
</evidence>
<dbReference type="InterPro" id="IPR006016">
    <property type="entry name" value="UspA"/>
</dbReference>
<dbReference type="InterPro" id="IPR014729">
    <property type="entry name" value="Rossmann-like_a/b/a_fold"/>
</dbReference>
<organism evidence="5 6">
    <name type="scientific">Streptomyces chilikensis</name>
    <dbReference type="NCBI Taxonomy" id="1194079"/>
    <lineage>
        <taxon>Bacteria</taxon>
        <taxon>Bacillati</taxon>
        <taxon>Actinomycetota</taxon>
        <taxon>Actinomycetes</taxon>
        <taxon>Kitasatosporales</taxon>
        <taxon>Streptomycetaceae</taxon>
        <taxon>Streptomyces</taxon>
    </lineage>
</organism>
<proteinExistence type="inferred from homology"/>
<name>A0ABV3EPA5_9ACTN</name>
<dbReference type="Proteomes" id="UP001551584">
    <property type="component" value="Unassembled WGS sequence"/>
</dbReference>
<feature type="domain" description="UspA" evidence="4">
    <location>
        <begin position="165"/>
        <end position="295"/>
    </location>
</feature>